<sequence>QCPFCNMVFPNTLPPRIESYLATHSGSSDVINQYEFCHLHDAEFRIVQNGRQKNYPLTIDFDNLPNRVKDMFPELLNIAVGKTKSLFRDLAIDVYNTLGRGAKKPTAVMERFINFIV</sequence>
<protein>
    <submittedName>
        <fullName evidence="1">12998_t:CDS:1</fullName>
    </submittedName>
</protein>
<dbReference type="OrthoDB" id="128308at2759"/>
<comment type="caution">
    <text evidence="1">The sequence shown here is derived from an EMBL/GenBank/DDBJ whole genome shotgun (WGS) entry which is preliminary data.</text>
</comment>
<evidence type="ECO:0000313" key="2">
    <source>
        <dbReference type="Proteomes" id="UP000789396"/>
    </source>
</evidence>
<keyword evidence="2" id="KW-1185">Reference proteome</keyword>
<feature type="non-terminal residue" evidence="1">
    <location>
        <position position="117"/>
    </location>
</feature>
<reference evidence="1" key="1">
    <citation type="submission" date="2021-06" db="EMBL/GenBank/DDBJ databases">
        <authorList>
            <person name="Kallberg Y."/>
            <person name="Tangrot J."/>
            <person name="Rosling A."/>
        </authorList>
    </citation>
    <scope>NUCLEOTIDE SEQUENCE</scope>
    <source>
        <strain evidence="1">IN212</strain>
    </source>
</reference>
<dbReference type="PANTHER" id="PTHR41391">
    <property type="entry name" value="RESTRICTION OF TELOMERE CAPPING PROTEIN 4"/>
    <property type="match status" value="1"/>
</dbReference>
<evidence type="ECO:0000313" key="1">
    <source>
        <dbReference type="EMBL" id="CAG8819961.1"/>
    </source>
</evidence>
<proteinExistence type="predicted"/>
<dbReference type="EMBL" id="CAJVPZ010098273">
    <property type="protein sequence ID" value="CAG8819961.1"/>
    <property type="molecule type" value="Genomic_DNA"/>
</dbReference>
<dbReference type="AlphaFoldDB" id="A0A9N9KBN2"/>
<accession>A0A9N9KBN2</accession>
<gene>
    <name evidence="1" type="ORF">RFULGI_LOCUS19549</name>
</gene>
<organism evidence="1 2">
    <name type="scientific">Racocetra fulgida</name>
    <dbReference type="NCBI Taxonomy" id="60492"/>
    <lineage>
        <taxon>Eukaryota</taxon>
        <taxon>Fungi</taxon>
        <taxon>Fungi incertae sedis</taxon>
        <taxon>Mucoromycota</taxon>
        <taxon>Glomeromycotina</taxon>
        <taxon>Glomeromycetes</taxon>
        <taxon>Diversisporales</taxon>
        <taxon>Gigasporaceae</taxon>
        <taxon>Racocetra</taxon>
    </lineage>
</organism>
<feature type="non-terminal residue" evidence="1">
    <location>
        <position position="1"/>
    </location>
</feature>
<dbReference type="InterPro" id="IPR039024">
    <property type="entry name" value="RTC4"/>
</dbReference>
<name>A0A9N9KBN2_9GLOM</name>
<dbReference type="PANTHER" id="PTHR41391:SF1">
    <property type="entry name" value="RESTRICTION OF TELOMERE CAPPING PROTEIN 4"/>
    <property type="match status" value="1"/>
</dbReference>
<dbReference type="Proteomes" id="UP000789396">
    <property type="component" value="Unassembled WGS sequence"/>
</dbReference>